<gene>
    <name evidence="1" type="ORF">ABIE37_000157</name>
</gene>
<organism evidence="1 2">
    <name type="scientific">Arthrobacter bambusae</name>
    <dbReference type="NCBI Taxonomy" id="1338426"/>
    <lineage>
        <taxon>Bacteria</taxon>
        <taxon>Bacillati</taxon>
        <taxon>Actinomycetota</taxon>
        <taxon>Actinomycetes</taxon>
        <taxon>Micrococcales</taxon>
        <taxon>Micrococcaceae</taxon>
        <taxon>Arthrobacter</taxon>
    </lineage>
</organism>
<comment type="caution">
    <text evidence="1">The sequence shown here is derived from an EMBL/GenBank/DDBJ whole genome shotgun (WGS) entry which is preliminary data.</text>
</comment>
<reference evidence="1 2" key="1">
    <citation type="submission" date="2024-06" db="EMBL/GenBank/DDBJ databases">
        <title>Sorghum-associated microbial communities from plants grown in Nebraska, USA.</title>
        <authorList>
            <person name="Schachtman D."/>
        </authorList>
    </citation>
    <scope>NUCLEOTIDE SEQUENCE [LARGE SCALE GENOMIC DNA]</scope>
    <source>
        <strain evidence="1 2">3552</strain>
    </source>
</reference>
<dbReference type="EMBL" id="JBEPSN010000001">
    <property type="protein sequence ID" value="MET4538402.1"/>
    <property type="molecule type" value="Genomic_DNA"/>
</dbReference>
<evidence type="ECO:0008006" key="3">
    <source>
        <dbReference type="Google" id="ProtNLM"/>
    </source>
</evidence>
<sequence>MNRMPIASAGMNGRLSYSEPGLLIIEARDRESRDCQLEHATELLKNSATDCGILVTRHGFKTFTAKLSPDVEFGLIQELDLL</sequence>
<evidence type="ECO:0000313" key="2">
    <source>
        <dbReference type="Proteomes" id="UP001549307"/>
    </source>
</evidence>
<accession>A0ABV2P0W3</accession>
<protein>
    <recommendedName>
        <fullName evidence="3">Restriction endonuclease type IV Mrr domain-containing protein</fullName>
    </recommendedName>
</protein>
<evidence type="ECO:0000313" key="1">
    <source>
        <dbReference type="EMBL" id="MET4538402.1"/>
    </source>
</evidence>
<proteinExistence type="predicted"/>
<dbReference type="Proteomes" id="UP001549307">
    <property type="component" value="Unassembled WGS sequence"/>
</dbReference>
<keyword evidence="2" id="KW-1185">Reference proteome</keyword>
<name>A0ABV2P0W3_9MICC</name>